<keyword evidence="1" id="KW-0812">Transmembrane</keyword>
<dbReference type="AlphaFoldDB" id="A0A9K3LMB2"/>
<gene>
    <name evidence="2" type="ORF">IV203_026451</name>
</gene>
<evidence type="ECO:0008006" key="4">
    <source>
        <dbReference type="Google" id="ProtNLM"/>
    </source>
</evidence>
<reference evidence="2" key="2">
    <citation type="submission" date="2021-04" db="EMBL/GenBank/DDBJ databases">
        <authorList>
            <person name="Podell S."/>
        </authorList>
    </citation>
    <scope>NUCLEOTIDE SEQUENCE</scope>
    <source>
        <strain evidence="2">Hildebrandi</strain>
    </source>
</reference>
<protein>
    <recommendedName>
        <fullName evidence="4">Transmembrane protein</fullName>
    </recommendedName>
</protein>
<evidence type="ECO:0000313" key="2">
    <source>
        <dbReference type="EMBL" id="KAG7363091.1"/>
    </source>
</evidence>
<proteinExistence type="predicted"/>
<evidence type="ECO:0000313" key="3">
    <source>
        <dbReference type="Proteomes" id="UP000693970"/>
    </source>
</evidence>
<sequence>MGAVCKSCEFCEQLQQPYTHAPQNSCDQCLQSTVEYVVVEFCASLFFRLRFLLQRLLPALYNSYLASKYSTQHTSSKHDDGTSQNRPQWQRLAHEKNIELTQDPPNSQDEEFGVVVRDRRTIVPSSFVPGNVALGFVGHVDDEEYNEDILDHATNSSRTLTTEANLDTKSAPKHIHNLQLESDNKAVCQFKWLVVILILLITIFTSAFIYLMISRTEKEEFQQAFTTQAMAANMAWKNNLERQLEAMSSISSAITLFTSQTNSNDDSMFWPWSGMNVSVTSKLGSVLEGYMDLYFVASFFFQR</sequence>
<keyword evidence="1" id="KW-1133">Transmembrane helix</keyword>
<accession>A0A9K3LMB2</accession>
<dbReference type="Proteomes" id="UP000693970">
    <property type="component" value="Unassembled WGS sequence"/>
</dbReference>
<comment type="caution">
    <text evidence="2">The sequence shown here is derived from an EMBL/GenBank/DDBJ whole genome shotgun (WGS) entry which is preliminary data.</text>
</comment>
<keyword evidence="1" id="KW-0472">Membrane</keyword>
<keyword evidence="3" id="KW-1185">Reference proteome</keyword>
<reference evidence="2" key="1">
    <citation type="journal article" date="2021" name="Sci. Rep.">
        <title>Diploid genomic architecture of Nitzschia inconspicua, an elite biomass production diatom.</title>
        <authorList>
            <person name="Oliver A."/>
            <person name="Podell S."/>
            <person name="Pinowska A."/>
            <person name="Traller J.C."/>
            <person name="Smith S.R."/>
            <person name="McClure R."/>
            <person name="Beliaev A."/>
            <person name="Bohutskyi P."/>
            <person name="Hill E.A."/>
            <person name="Rabines A."/>
            <person name="Zheng H."/>
            <person name="Allen L.Z."/>
            <person name="Kuo A."/>
            <person name="Grigoriev I.V."/>
            <person name="Allen A.E."/>
            <person name="Hazlebeck D."/>
            <person name="Allen E.E."/>
        </authorList>
    </citation>
    <scope>NUCLEOTIDE SEQUENCE</scope>
    <source>
        <strain evidence="2">Hildebrandi</strain>
    </source>
</reference>
<dbReference type="EMBL" id="JAGRRH010000010">
    <property type="protein sequence ID" value="KAG7363091.1"/>
    <property type="molecule type" value="Genomic_DNA"/>
</dbReference>
<feature type="transmembrane region" description="Helical" evidence="1">
    <location>
        <begin position="192"/>
        <end position="213"/>
    </location>
</feature>
<organism evidence="2 3">
    <name type="scientific">Nitzschia inconspicua</name>
    <dbReference type="NCBI Taxonomy" id="303405"/>
    <lineage>
        <taxon>Eukaryota</taxon>
        <taxon>Sar</taxon>
        <taxon>Stramenopiles</taxon>
        <taxon>Ochrophyta</taxon>
        <taxon>Bacillariophyta</taxon>
        <taxon>Bacillariophyceae</taxon>
        <taxon>Bacillariophycidae</taxon>
        <taxon>Bacillariales</taxon>
        <taxon>Bacillariaceae</taxon>
        <taxon>Nitzschia</taxon>
    </lineage>
</organism>
<name>A0A9K3LMB2_9STRA</name>
<evidence type="ECO:0000256" key="1">
    <source>
        <dbReference type="SAM" id="Phobius"/>
    </source>
</evidence>